<accession>A0ABW2DT08</accession>
<dbReference type="EMBL" id="JBHSYQ010000016">
    <property type="protein sequence ID" value="MFC6999747.1"/>
    <property type="molecule type" value="Genomic_DNA"/>
</dbReference>
<evidence type="ECO:0000313" key="3">
    <source>
        <dbReference type="Proteomes" id="UP001596405"/>
    </source>
</evidence>
<keyword evidence="3" id="KW-1185">Reference proteome</keyword>
<sequence length="116" mass="13377">MKSYLFKMLLVCLFIMAGISSSWAQQNPAPRTEEYCDVEILNHLWKGITIAIDYGQEPKVMPESLKGEDGKPMVFNSPIHALNFMSSLGWELVEVYMEKEGSRAYKHFLMKREVVK</sequence>
<dbReference type="Proteomes" id="UP001596405">
    <property type="component" value="Unassembled WGS sequence"/>
</dbReference>
<keyword evidence="1" id="KW-0732">Signal</keyword>
<proteinExistence type="predicted"/>
<evidence type="ECO:0000313" key="2">
    <source>
        <dbReference type="EMBL" id="MFC6999747.1"/>
    </source>
</evidence>
<reference evidence="3" key="1">
    <citation type="journal article" date="2019" name="Int. J. Syst. Evol. Microbiol.">
        <title>The Global Catalogue of Microorganisms (GCM) 10K type strain sequencing project: providing services to taxonomists for standard genome sequencing and annotation.</title>
        <authorList>
            <consortium name="The Broad Institute Genomics Platform"/>
            <consortium name="The Broad Institute Genome Sequencing Center for Infectious Disease"/>
            <person name="Wu L."/>
            <person name="Ma J."/>
        </authorList>
    </citation>
    <scope>NUCLEOTIDE SEQUENCE [LARGE SCALE GENOMIC DNA]</scope>
    <source>
        <strain evidence="3">CGMCC 4.7393</strain>
    </source>
</reference>
<comment type="caution">
    <text evidence="2">The sequence shown here is derived from an EMBL/GenBank/DDBJ whole genome shotgun (WGS) entry which is preliminary data.</text>
</comment>
<dbReference type="RefSeq" id="WP_066620746.1">
    <property type="nucleotide sequence ID" value="NZ_JBHSYQ010000016.1"/>
</dbReference>
<gene>
    <name evidence="2" type="ORF">ACFQHR_19080</name>
</gene>
<protein>
    <submittedName>
        <fullName evidence="2">Uncharacterized protein</fullName>
    </submittedName>
</protein>
<organism evidence="2 3">
    <name type="scientific">Rufibacter roseus</name>
    <dbReference type="NCBI Taxonomy" id="1567108"/>
    <lineage>
        <taxon>Bacteria</taxon>
        <taxon>Pseudomonadati</taxon>
        <taxon>Bacteroidota</taxon>
        <taxon>Cytophagia</taxon>
        <taxon>Cytophagales</taxon>
        <taxon>Hymenobacteraceae</taxon>
        <taxon>Rufibacter</taxon>
    </lineage>
</organism>
<feature type="signal peptide" evidence="1">
    <location>
        <begin position="1"/>
        <end position="24"/>
    </location>
</feature>
<evidence type="ECO:0000256" key="1">
    <source>
        <dbReference type="SAM" id="SignalP"/>
    </source>
</evidence>
<name>A0ABW2DT08_9BACT</name>
<feature type="chain" id="PRO_5046832654" evidence="1">
    <location>
        <begin position="25"/>
        <end position="116"/>
    </location>
</feature>